<dbReference type="Pfam" id="PF10988">
    <property type="entry name" value="DUF2807"/>
    <property type="match status" value="1"/>
</dbReference>
<comment type="caution">
    <text evidence="3">The sequence shown here is derived from an EMBL/GenBank/DDBJ whole genome shotgun (WGS) entry which is preliminary data.</text>
</comment>
<feature type="signal peptide" evidence="1">
    <location>
        <begin position="1"/>
        <end position="20"/>
    </location>
</feature>
<keyword evidence="1" id="KW-0732">Signal</keyword>
<sequence length="232" mass="24829">MKTTIISAILLIASAVSASAQSYNNYDLNVGEFSELRVLDGINVDYTCDADSAGRAFFDCPSDLASAFIFTNKGGKLTIQLSEENIKTHDLPRLKVCSKFLTKIENSGDSTLRVLSVKESPKFEAKLEGNGRLIVRHIEANEVKGTMRLGNGTLIISGRCDEAKLNLTGTGVIQADDLIAENASVSAKGTGSVGVHATKDLGVFGMGSTSIYYKGNPTIKNRSVGLKLMQMK</sequence>
<organism evidence="3 4">
    <name type="scientific">Duncaniella freteri</name>
    <dbReference type="NCBI Taxonomy" id="2530391"/>
    <lineage>
        <taxon>Bacteria</taxon>
        <taxon>Pseudomonadati</taxon>
        <taxon>Bacteroidota</taxon>
        <taxon>Bacteroidia</taxon>
        <taxon>Bacteroidales</taxon>
        <taxon>Muribaculaceae</taxon>
        <taxon>Duncaniella</taxon>
    </lineage>
</organism>
<reference evidence="3 4" key="1">
    <citation type="submission" date="2019-02" db="EMBL/GenBank/DDBJ databases">
        <title>Isolation and identification of novel species under the genus Muribaculum.</title>
        <authorList>
            <person name="Miyake S."/>
            <person name="Ding Y."/>
            <person name="Low A."/>
            <person name="Soh M."/>
            <person name="Seedorf H."/>
        </authorList>
    </citation>
    <scope>NUCLEOTIDE SEQUENCE [LARGE SCALE GENOMIC DNA]</scope>
    <source>
        <strain evidence="3 4">TLL-A3</strain>
    </source>
</reference>
<feature type="chain" id="PRO_5021460774" evidence="1">
    <location>
        <begin position="21"/>
        <end position="232"/>
    </location>
</feature>
<gene>
    <name evidence="3" type="ORF">EZ315_11545</name>
</gene>
<dbReference type="Proteomes" id="UP000297635">
    <property type="component" value="Unassembled WGS sequence"/>
</dbReference>
<evidence type="ECO:0000313" key="4">
    <source>
        <dbReference type="Proteomes" id="UP000297635"/>
    </source>
</evidence>
<dbReference type="Gene3D" id="2.160.20.120">
    <property type="match status" value="1"/>
</dbReference>
<dbReference type="AlphaFoldDB" id="A0A4Z0V4Q1"/>
<evidence type="ECO:0000256" key="1">
    <source>
        <dbReference type="SAM" id="SignalP"/>
    </source>
</evidence>
<evidence type="ECO:0000259" key="2">
    <source>
        <dbReference type="Pfam" id="PF10988"/>
    </source>
</evidence>
<feature type="domain" description="Putative auto-transporter adhesin head GIN" evidence="2">
    <location>
        <begin position="33"/>
        <end position="217"/>
    </location>
</feature>
<dbReference type="EMBL" id="SJSA01000002">
    <property type="protein sequence ID" value="TGG36481.1"/>
    <property type="molecule type" value="Genomic_DNA"/>
</dbReference>
<keyword evidence="4" id="KW-1185">Reference proteome</keyword>
<evidence type="ECO:0000313" key="3">
    <source>
        <dbReference type="EMBL" id="TGG36481.1"/>
    </source>
</evidence>
<name>A0A4Z0V4Q1_9BACT</name>
<proteinExistence type="predicted"/>
<dbReference type="GeneID" id="82150424"/>
<dbReference type="RefSeq" id="WP_135472218.1">
    <property type="nucleotide sequence ID" value="NZ_CASJDB010000059.1"/>
</dbReference>
<accession>A0A4Z0V4Q1</accession>
<dbReference type="InterPro" id="IPR021255">
    <property type="entry name" value="DUF2807"/>
</dbReference>
<dbReference type="PANTHER" id="PTHR39200">
    <property type="entry name" value="HYPOTHETICAL EXPORTED PROTEIN"/>
    <property type="match status" value="1"/>
</dbReference>
<dbReference type="PANTHER" id="PTHR39200:SF1">
    <property type="entry name" value="AUTO-TRANSPORTER ADHESIN HEAD GIN DOMAIN-CONTAINING PROTEIN-RELATED"/>
    <property type="match status" value="1"/>
</dbReference>
<protein>
    <submittedName>
        <fullName evidence="3">DUF2807 domain-containing protein</fullName>
    </submittedName>
</protein>